<feature type="domain" description="NAD(P)-binding" evidence="1">
    <location>
        <begin position="6"/>
        <end position="137"/>
    </location>
</feature>
<dbReference type="Gene3D" id="3.90.25.10">
    <property type="entry name" value="UDP-galactose 4-epimerase, domain 1"/>
    <property type="match status" value="1"/>
</dbReference>
<evidence type="ECO:0000259" key="1">
    <source>
        <dbReference type="Pfam" id="PF13460"/>
    </source>
</evidence>
<dbReference type="InterPro" id="IPR052718">
    <property type="entry name" value="NmrA-type_oxidoreductase"/>
</dbReference>
<comment type="caution">
    <text evidence="2">The sequence shown here is derived from an EMBL/GenBank/DDBJ whole genome shotgun (WGS) entry which is preliminary data.</text>
</comment>
<dbReference type="EMBL" id="JBHTGP010000005">
    <property type="protein sequence ID" value="MFD0684985.1"/>
    <property type="molecule type" value="Genomic_DNA"/>
</dbReference>
<dbReference type="InterPro" id="IPR016040">
    <property type="entry name" value="NAD(P)-bd_dom"/>
</dbReference>
<proteinExistence type="predicted"/>
<dbReference type="InterPro" id="IPR036291">
    <property type="entry name" value="NAD(P)-bd_dom_sf"/>
</dbReference>
<dbReference type="RefSeq" id="WP_131761220.1">
    <property type="nucleotide sequence ID" value="NZ_CAACUY010000153.1"/>
</dbReference>
<reference evidence="3" key="1">
    <citation type="journal article" date="2019" name="Int. J. Syst. Evol. Microbiol.">
        <title>The Global Catalogue of Microorganisms (GCM) 10K type strain sequencing project: providing services to taxonomists for standard genome sequencing and annotation.</title>
        <authorList>
            <consortium name="The Broad Institute Genomics Platform"/>
            <consortium name="The Broad Institute Genome Sequencing Center for Infectious Disease"/>
            <person name="Wu L."/>
            <person name="Ma J."/>
        </authorList>
    </citation>
    <scope>NUCLEOTIDE SEQUENCE [LARGE SCALE GENOMIC DNA]</scope>
    <source>
        <strain evidence="3">JCM 9371</strain>
    </source>
</reference>
<sequence length="288" mass="29824">MLAVCGASGHLGGLTLRHLVERVDASRVVALSRTPDRVPDVGVRARAADFADPTGLVRALDGVERMLIVSVDAMTGRMPLHGAAVDAAAKAGVGHVVYTSTPRAGEPGNPVPVVADHRDTERLLAESGLTFTSLRFNVWPEVLTYVGVAQMAVASGELPSSAGDGRVAYLGKDDSAAVAAAVLAEGRCQGELLEVTGPAAVSDAELAAVLGDVSGRPVRHLPVPESEVAGRLTAQGMPEPLAQAWASSDAARRDGWFDVVTHAVERLTGRAPATLTDHFTANRASLLP</sequence>
<dbReference type="PANTHER" id="PTHR47129:SF1">
    <property type="entry name" value="NMRA-LIKE DOMAIN-CONTAINING PROTEIN"/>
    <property type="match status" value="1"/>
</dbReference>
<dbReference type="Pfam" id="PF13460">
    <property type="entry name" value="NAD_binding_10"/>
    <property type="match status" value="1"/>
</dbReference>
<accession>A0ABW2XG08</accession>
<dbReference type="PANTHER" id="PTHR47129">
    <property type="entry name" value="QUINONE OXIDOREDUCTASE 2"/>
    <property type="match status" value="1"/>
</dbReference>
<dbReference type="Gene3D" id="3.40.50.720">
    <property type="entry name" value="NAD(P)-binding Rossmann-like Domain"/>
    <property type="match status" value="1"/>
</dbReference>
<dbReference type="SUPFAM" id="SSF51735">
    <property type="entry name" value="NAD(P)-binding Rossmann-fold domains"/>
    <property type="match status" value="1"/>
</dbReference>
<evidence type="ECO:0000313" key="2">
    <source>
        <dbReference type="EMBL" id="MFD0684985.1"/>
    </source>
</evidence>
<dbReference type="Proteomes" id="UP001597063">
    <property type="component" value="Unassembled WGS sequence"/>
</dbReference>
<protein>
    <submittedName>
        <fullName evidence="2">NAD(P)H-binding protein</fullName>
    </submittedName>
</protein>
<organism evidence="2 3">
    <name type="scientific">Actinomadura fibrosa</name>
    <dbReference type="NCBI Taxonomy" id="111802"/>
    <lineage>
        <taxon>Bacteria</taxon>
        <taxon>Bacillati</taxon>
        <taxon>Actinomycetota</taxon>
        <taxon>Actinomycetes</taxon>
        <taxon>Streptosporangiales</taxon>
        <taxon>Thermomonosporaceae</taxon>
        <taxon>Actinomadura</taxon>
    </lineage>
</organism>
<evidence type="ECO:0000313" key="3">
    <source>
        <dbReference type="Proteomes" id="UP001597063"/>
    </source>
</evidence>
<keyword evidence="3" id="KW-1185">Reference proteome</keyword>
<gene>
    <name evidence="2" type="ORF">ACFQZM_10775</name>
</gene>
<name>A0ABW2XG08_9ACTN</name>